<sequence length="309" mass="34764">MKYPLQFLSAWCLSWFVVTVSAQTSSVEPVVSVVFAGDIMLEGGADRAIRRGRDPFVGVAHLFKNADLRLGNLECVVATVGSVEPEKPNTFRVHPRGLTYLRRHFDAVGLANNHSGDFGPKALTQMLGLLKQSGLGYYGGGHNLQEAHTPLVMERHGIRIAFLGYNEFQPRNFEADHDRAGIAWSEDEQVVRDIAQARHVWKADVVIPVMHWGWEESVANARQRELARLMIDAGADAVIGGHPHRVQDTEQYKGKPIFYSLGNFVFDGFPDKVNNIGWVVRLEIDRRGVRDWKTHEVRIDRQGLPHARK</sequence>
<dbReference type="PANTHER" id="PTHR33393">
    <property type="entry name" value="POLYGLUTAMINE SYNTHESIS ACCESSORY PROTEIN RV0574C-RELATED"/>
    <property type="match status" value="1"/>
</dbReference>
<protein>
    <submittedName>
        <fullName evidence="4">Poly-gamma-glutamate biosynthesis protein</fullName>
    </submittedName>
</protein>
<dbReference type="AlphaFoldDB" id="A0A315EM77"/>
<organism evidence="4 5">
    <name type="scientific">Limnohabitans curvus</name>
    <dbReference type="NCBI Taxonomy" id="323423"/>
    <lineage>
        <taxon>Bacteria</taxon>
        <taxon>Pseudomonadati</taxon>
        <taxon>Pseudomonadota</taxon>
        <taxon>Betaproteobacteria</taxon>
        <taxon>Burkholderiales</taxon>
        <taxon>Comamonadaceae</taxon>
        <taxon>Limnohabitans</taxon>
    </lineage>
</organism>
<evidence type="ECO:0000259" key="3">
    <source>
        <dbReference type="SMART" id="SM00854"/>
    </source>
</evidence>
<evidence type="ECO:0000256" key="1">
    <source>
        <dbReference type="ARBA" id="ARBA00005662"/>
    </source>
</evidence>
<dbReference type="PANTHER" id="PTHR33393:SF11">
    <property type="entry name" value="POLYGLUTAMINE SYNTHESIS ACCESSORY PROTEIN RV0574C-RELATED"/>
    <property type="match status" value="1"/>
</dbReference>
<dbReference type="Proteomes" id="UP000251341">
    <property type="component" value="Unassembled WGS sequence"/>
</dbReference>
<feature type="signal peptide" evidence="2">
    <location>
        <begin position="1"/>
        <end position="22"/>
    </location>
</feature>
<dbReference type="InterPro" id="IPR029052">
    <property type="entry name" value="Metallo-depent_PP-like"/>
</dbReference>
<dbReference type="EMBL" id="NESP01000001">
    <property type="protein sequence ID" value="PUE58351.1"/>
    <property type="molecule type" value="Genomic_DNA"/>
</dbReference>
<name>A0A315EM77_9BURK</name>
<dbReference type="Pfam" id="PF09587">
    <property type="entry name" value="PGA_cap"/>
    <property type="match status" value="1"/>
</dbReference>
<dbReference type="RefSeq" id="WP_108401496.1">
    <property type="nucleotide sequence ID" value="NZ_NESP01000001.1"/>
</dbReference>
<dbReference type="InterPro" id="IPR052169">
    <property type="entry name" value="CW_Biosynth-Accessory"/>
</dbReference>
<feature type="chain" id="PRO_5016257130" evidence="2">
    <location>
        <begin position="23"/>
        <end position="309"/>
    </location>
</feature>
<dbReference type="Gene3D" id="3.60.21.10">
    <property type="match status" value="1"/>
</dbReference>
<accession>A0A315EM77</accession>
<keyword evidence="5" id="KW-1185">Reference proteome</keyword>
<evidence type="ECO:0000313" key="5">
    <source>
        <dbReference type="Proteomes" id="UP000251341"/>
    </source>
</evidence>
<dbReference type="SUPFAM" id="SSF56300">
    <property type="entry name" value="Metallo-dependent phosphatases"/>
    <property type="match status" value="1"/>
</dbReference>
<dbReference type="InterPro" id="IPR019079">
    <property type="entry name" value="Capsule_synth_CapA"/>
</dbReference>
<dbReference type="CDD" id="cd07381">
    <property type="entry name" value="MPP_CapA"/>
    <property type="match status" value="1"/>
</dbReference>
<evidence type="ECO:0000256" key="2">
    <source>
        <dbReference type="SAM" id="SignalP"/>
    </source>
</evidence>
<proteinExistence type="inferred from homology"/>
<reference evidence="4 5" key="1">
    <citation type="submission" date="2017-04" db="EMBL/GenBank/DDBJ databases">
        <title>Unexpected and diverse lifestyles within the genus Limnohabitans.</title>
        <authorList>
            <person name="Kasalicky V."/>
            <person name="Mehrshad M."/>
            <person name="Andrei S.-A."/>
            <person name="Salcher M."/>
            <person name="Kratochvilova H."/>
            <person name="Simek K."/>
            <person name="Ghai R."/>
        </authorList>
    </citation>
    <scope>NUCLEOTIDE SEQUENCE [LARGE SCALE GENOMIC DNA]</scope>
    <source>
        <strain evidence="4 5">MWH-C5</strain>
    </source>
</reference>
<keyword evidence="2" id="KW-0732">Signal</keyword>
<evidence type="ECO:0000313" key="4">
    <source>
        <dbReference type="EMBL" id="PUE58351.1"/>
    </source>
</evidence>
<feature type="domain" description="Capsule synthesis protein CapA" evidence="3">
    <location>
        <begin position="32"/>
        <end position="268"/>
    </location>
</feature>
<comment type="caution">
    <text evidence="4">The sequence shown here is derived from an EMBL/GenBank/DDBJ whole genome shotgun (WGS) entry which is preliminary data.</text>
</comment>
<gene>
    <name evidence="4" type="ORF">B9Z44_01270</name>
</gene>
<dbReference type="SMART" id="SM00854">
    <property type="entry name" value="PGA_cap"/>
    <property type="match status" value="1"/>
</dbReference>
<comment type="similarity">
    <text evidence="1">Belongs to the CapA family.</text>
</comment>